<keyword evidence="2" id="KW-1185">Reference proteome</keyword>
<accession>A0AAD5S1D7</accession>
<evidence type="ECO:0000313" key="2">
    <source>
        <dbReference type="Proteomes" id="UP001212841"/>
    </source>
</evidence>
<dbReference type="GO" id="GO:0005739">
    <property type="term" value="C:mitochondrion"/>
    <property type="evidence" value="ECO:0007669"/>
    <property type="project" value="TreeGrafter"/>
</dbReference>
<dbReference type="EMBL" id="JADGJD010002586">
    <property type="protein sequence ID" value="KAJ3031085.1"/>
    <property type="molecule type" value="Genomic_DNA"/>
</dbReference>
<dbReference type="GO" id="GO:0033615">
    <property type="term" value="P:mitochondrial proton-transporting ATP synthase complex assembly"/>
    <property type="evidence" value="ECO:0007669"/>
    <property type="project" value="TreeGrafter"/>
</dbReference>
<gene>
    <name evidence="1" type="primary">ATP12_1</name>
    <name evidence="1" type="ORF">HK097_005508</name>
</gene>
<dbReference type="Proteomes" id="UP001212841">
    <property type="component" value="Unassembled WGS sequence"/>
</dbReference>
<reference evidence="1" key="1">
    <citation type="submission" date="2020-05" db="EMBL/GenBank/DDBJ databases">
        <title>Phylogenomic resolution of chytrid fungi.</title>
        <authorList>
            <person name="Stajich J.E."/>
            <person name="Amses K."/>
            <person name="Simmons R."/>
            <person name="Seto K."/>
            <person name="Myers J."/>
            <person name="Bonds A."/>
            <person name="Quandt C.A."/>
            <person name="Barry K."/>
            <person name="Liu P."/>
            <person name="Grigoriev I."/>
            <person name="Longcore J.E."/>
            <person name="James T.Y."/>
        </authorList>
    </citation>
    <scope>NUCLEOTIDE SEQUENCE</scope>
    <source>
        <strain evidence="1">JEL0318</strain>
    </source>
</reference>
<comment type="caution">
    <text evidence="1">The sequence shown here is derived from an EMBL/GenBank/DDBJ whole genome shotgun (WGS) entry which is preliminary data.</text>
</comment>
<feature type="non-terminal residue" evidence="1">
    <location>
        <position position="1"/>
    </location>
</feature>
<protein>
    <submittedName>
        <fullName evidence="1">ATP synthase complex assembly protein atp12</fullName>
    </submittedName>
</protein>
<dbReference type="Pfam" id="PF07542">
    <property type="entry name" value="ATP12"/>
    <property type="match status" value="1"/>
</dbReference>
<dbReference type="InterPro" id="IPR011419">
    <property type="entry name" value="ATP12_ATP_synth-F1-assembly"/>
</dbReference>
<dbReference type="PANTHER" id="PTHR21013">
    <property type="entry name" value="ATP SYNTHASE MITOCHONDRIAL F1 COMPLEX ASSEMBLY FACTOR 2/ATP12 PROTEIN, MITOCHONDRIAL PRECURSOR"/>
    <property type="match status" value="1"/>
</dbReference>
<dbReference type="AlphaFoldDB" id="A0AAD5S1D7"/>
<dbReference type="Gene3D" id="3.30.2180.10">
    <property type="entry name" value="ATP12-like"/>
    <property type="match status" value="1"/>
</dbReference>
<name>A0AAD5S1D7_9FUNG</name>
<dbReference type="PANTHER" id="PTHR21013:SF10">
    <property type="entry name" value="ATP SYNTHASE MITOCHONDRIAL F1 COMPLEX ASSEMBLY FACTOR 2"/>
    <property type="match status" value="1"/>
</dbReference>
<proteinExistence type="predicted"/>
<evidence type="ECO:0000313" key="1">
    <source>
        <dbReference type="EMBL" id="KAJ3031085.1"/>
    </source>
</evidence>
<dbReference type="InterPro" id="IPR042272">
    <property type="entry name" value="ATP12_ATP_synth-F1-assembly_N"/>
</dbReference>
<sequence>MSIRLVSAIAARRQLLNPKIVRSPVWALVARKTYATAAPLGTTHSQSPAATPSLRRFWKKVDVKEVEGGYYVTLDGRNMKTPEGRPLLIPKEKRLLALLIAGEWESQDTLLKSYSLPLTSVVVRSIDAFHDPETRKGVIDTLLRYLNGDST</sequence>
<organism evidence="1 2">
    <name type="scientific">Rhizophlyctis rosea</name>
    <dbReference type="NCBI Taxonomy" id="64517"/>
    <lineage>
        <taxon>Eukaryota</taxon>
        <taxon>Fungi</taxon>
        <taxon>Fungi incertae sedis</taxon>
        <taxon>Chytridiomycota</taxon>
        <taxon>Chytridiomycota incertae sedis</taxon>
        <taxon>Chytridiomycetes</taxon>
        <taxon>Rhizophlyctidales</taxon>
        <taxon>Rhizophlyctidaceae</taxon>
        <taxon>Rhizophlyctis</taxon>
    </lineage>
</organism>
<dbReference type="SUPFAM" id="SSF160909">
    <property type="entry name" value="ATP12-like"/>
    <property type="match status" value="1"/>
</dbReference>